<evidence type="ECO:0000259" key="3">
    <source>
        <dbReference type="PROSITE" id="PS50097"/>
    </source>
</evidence>
<dbReference type="Proteomes" id="UP001497497">
    <property type="component" value="Unassembled WGS sequence"/>
</dbReference>
<dbReference type="InterPro" id="IPR038648">
    <property type="entry name" value="PHR_sf"/>
</dbReference>
<dbReference type="PANTHER" id="PTHR45774:SF3">
    <property type="entry name" value="BTB (POZ) DOMAIN-CONTAINING 2B-RELATED"/>
    <property type="match status" value="1"/>
</dbReference>
<proteinExistence type="predicted"/>
<dbReference type="SMART" id="SM00225">
    <property type="entry name" value="BTB"/>
    <property type="match status" value="1"/>
</dbReference>
<name>A0AAV2HRE5_LYMST</name>
<dbReference type="PROSITE" id="PS50097">
    <property type="entry name" value="BTB"/>
    <property type="match status" value="1"/>
</dbReference>
<dbReference type="InterPro" id="IPR000210">
    <property type="entry name" value="BTB/POZ_dom"/>
</dbReference>
<comment type="subcellular location">
    <subcellularLocation>
        <location evidence="1">Cytoplasm</location>
    </subcellularLocation>
</comment>
<dbReference type="InterPro" id="IPR011705">
    <property type="entry name" value="BACK"/>
</dbReference>
<evidence type="ECO:0000256" key="1">
    <source>
        <dbReference type="ARBA" id="ARBA00004496"/>
    </source>
</evidence>
<dbReference type="Pfam" id="PF07707">
    <property type="entry name" value="BACK"/>
    <property type="match status" value="1"/>
</dbReference>
<reference evidence="4 5" key="1">
    <citation type="submission" date="2024-04" db="EMBL/GenBank/DDBJ databases">
        <authorList>
            <consortium name="Genoscope - CEA"/>
            <person name="William W."/>
        </authorList>
    </citation>
    <scope>NUCLEOTIDE SEQUENCE [LARGE SCALE GENOMIC DNA]</scope>
</reference>
<keyword evidence="5" id="KW-1185">Reference proteome</keyword>
<keyword evidence="2" id="KW-0963">Cytoplasm</keyword>
<sequence length="431" mass="48366">MASQLEPDWQNCDDILKCNQMMLDHQYACDITFLLGKDGARQGAHRYVLISRSPVFDAMFRTSLGDDAHEMSDVILPDIELSTFRVFLRYLYSGHVDITSDAVINLLYCAKKYAVAGLVKKCLAYVEDVLDPQNACALLEQSHFFDEHEFHDKVKAVLLRKAEEVFKMDDVTELCETCLSEIVADDNLMASEDLVLAACTRWAEAECRRRGLGVTDANCRIMLGNTLYKIRFPLLAPTVFVNQVAGGSLLSDEEKVDVMGQFIVTSRKSSFFQTGLRTKQRHQKFNRFKERNQTAFNNRSGTSAISFQVNRDILLEGFTIYGACKGTKQEIQVNGRVLDSKDESISSVESTVETTGKQDLYDVMFDQISRLHQGTTYTLLVELQGPHTFAGQCGRLSVLCDDVLFAFSHSDKSQTGTTVTHGQLPGLIFSK</sequence>
<evidence type="ECO:0000256" key="2">
    <source>
        <dbReference type="ARBA" id="ARBA00022490"/>
    </source>
</evidence>
<dbReference type="PANTHER" id="PTHR45774">
    <property type="entry name" value="BTB/POZ DOMAIN-CONTAINING"/>
    <property type="match status" value="1"/>
</dbReference>
<dbReference type="GO" id="GO:0005829">
    <property type="term" value="C:cytosol"/>
    <property type="evidence" value="ECO:0007669"/>
    <property type="project" value="TreeGrafter"/>
</dbReference>
<feature type="domain" description="BTB" evidence="3">
    <location>
        <begin position="29"/>
        <end position="100"/>
    </location>
</feature>
<organism evidence="4 5">
    <name type="scientific">Lymnaea stagnalis</name>
    <name type="common">Great pond snail</name>
    <name type="synonym">Helix stagnalis</name>
    <dbReference type="NCBI Taxonomy" id="6523"/>
    <lineage>
        <taxon>Eukaryota</taxon>
        <taxon>Metazoa</taxon>
        <taxon>Spiralia</taxon>
        <taxon>Lophotrochozoa</taxon>
        <taxon>Mollusca</taxon>
        <taxon>Gastropoda</taxon>
        <taxon>Heterobranchia</taxon>
        <taxon>Euthyneura</taxon>
        <taxon>Panpulmonata</taxon>
        <taxon>Hygrophila</taxon>
        <taxon>Lymnaeoidea</taxon>
        <taxon>Lymnaeidae</taxon>
        <taxon>Lymnaea</taxon>
    </lineage>
</organism>
<dbReference type="Pfam" id="PF00651">
    <property type="entry name" value="BTB"/>
    <property type="match status" value="1"/>
</dbReference>
<dbReference type="InterPro" id="IPR011333">
    <property type="entry name" value="SKP1/BTB/POZ_sf"/>
</dbReference>
<protein>
    <recommendedName>
        <fullName evidence="3">BTB domain-containing protein</fullName>
    </recommendedName>
</protein>
<dbReference type="EMBL" id="CAXITT010000220">
    <property type="protein sequence ID" value="CAL1536097.1"/>
    <property type="molecule type" value="Genomic_DNA"/>
</dbReference>
<dbReference type="Gene3D" id="3.30.710.10">
    <property type="entry name" value="Potassium Channel Kv1.1, Chain A"/>
    <property type="match status" value="1"/>
</dbReference>
<accession>A0AAV2HRE5</accession>
<dbReference type="GO" id="GO:0022008">
    <property type="term" value="P:neurogenesis"/>
    <property type="evidence" value="ECO:0007669"/>
    <property type="project" value="TreeGrafter"/>
</dbReference>
<dbReference type="SMART" id="SM00875">
    <property type="entry name" value="BACK"/>
    <property type="match status" value="1"/>
</dbReference>
<comment type="caution">
    <text evidence="4">The sequence shown here is derived from an EMBL/GenBank/DDBJ whole genome shotgun (WGS) entry which is preliminary data.</text>
</comment>
<dbReference type="Pfam" id="PF08005">
    <property type="entry name" value="PHR"/>
    <property type="match status" value="1"/>
</dbReference>
<dbReference type="SUPFAM" id="SSF54695">
    <property type="entry name" value="POZ domain"/>
    <property type="match status" value="1"/>
</dbReference>
<dbReference type="AlphaFoldDB" id="A0AAV2HRE5"/>
<dbReference type="Gene3D" id="2.60.120.820">
    <property type="entry name" value="PHR domain"/>
    <property type="match status" value="1"/>
</dbReference>
<dbReference type="InterPro" id="IPR012983">
    <property type="entry name" value="PHR"/>
</dbReference>
<evidence type="ECO:0000313" key="5">
    <source>
        <dbReference type="Proteomes" id="UP001497497"/>
    </source>
</evidence>
<evidence type="ECO:0000313" key="4">
    <source>
        <dbReference type="EMBL" id="CAL1536097.1"/>
    </source>
</evidence>
<gene>
    <name evidence="4" type="ORF">GSLYS_00010010001</name>
</gene>
<dbReference type="Gene3D" id="1.25.40.420">
    <property type="match status" value="1"/>
</dbReference>